<feature type="domain" description="EF-hand" evidence="4">
    <location>
        <begin position="205"/>
        <end position="230"/>
    </location>
</feature>
<dbReference type="RefSeq" id="WP_092075566.1">
    <property type="nucleotide sequence ID" value="NZ_CALFZY010000006.1"/>
</dbReference>
<keyword evidence="2" id="KW-1133">Transmembrane helix</keyword>
<name>A0A1G6XPT0_9BACT</name>
<dbReference type="InterPro" id="IPR029467">
    <property type="entry name" value="Cyt_c7-like"/>
</dbReference>
<proteinExistence type="predicted"/>
<keyword evidence="1 3" id="KW-0732">Signal</keyword>
<feature type="transmembrane region" description="Helical" evidence="2">
    <location>
        <begin position="314"/>
        <end position="336"/>
    </location>
</feature>
<organism evidence="5 6">
    <name type="scientific">Desulfuromonas thiophila</name>
    <dbReference type="NCBI Taxonomy" id="57664"/>
    <lineage>
        <taxon>Bacteria</taxon>
        <taxon>Pseudomonadati</taxon>
        <taxon>Thermodesulfobacteriota</taxon>
        <taxon>Desulfuromonadia</taxon>
        <taxon>Desulfuromonadales</taxon>
        <taxon>Desulfuromonadaceae</taxon>
        <taxon>Desulfuromonas</taxon>
    </lineage>
</organism>
<dbReference type="EMBL" id="FNAQ01000001">
    <property type="protein sequence ID" value="SDD79377.1"/>
    <property type="molecule type" value="Genomic_DNA"/>
</dbReference>
<dbReference type="AlphaFoldDB" id="A0A1G6XPT0"/>
<keyword evidence="2" id="KW-0472">Membrane</keyword>
<gene>
    <name evidence="5" type="ORF">SAMN05661003_101323</name>
</gene>
<reference evidence="6" key="1">
    <citation type="submission" date="2016-10" db="EMBL/GenBank/DDBJ databases">
        <authorList>
            <person name="Varghese N."/>
            <person name="Submissions S."/>
        </authorList>
    </citation>
    <scope>NUCLEOTIDE SEQUENCE [LARGE SCALE GENOMIC DNA]</scope>
    <source>
        <strain evidence="6">DSM 8987</strain>
    </source>
</reference>
<dbReference type="SUPFAM" id="SSF48695">
    <property type="entry name" value="Multiheme cytochromes"/>
    <property type="match status" value="1"/>
</dbReference>
<dbReference type="GO" id="GO:0005509">
    <property type="term" value="F:calcium ion binding"/>
    <property type="evidence" value="ECO:0007669"/>
    <property type="project" value="InterPro"/>
</dbReference>
<dbReference type="InterPro" id="IPR051829">
    <property type="entry name" value="Multiheme_Cytochr_ET"/>
</dbReference>
<accession>A0A1G6XPT0</accession>
<dbReference type="STRING" id="57664.SAMN05661003_101323"/>
<dbReference type="PROSITE" id="PS00018">
    <property type="entry name" value="EF_HAND_1"/>
    <property type="match status" value="1"/>
</dbReference>
<dbReference type="InterPro" id="IPR036280">
    <property type="entry name" value="Multihaem_cyt_sf"/>
</dbReference>
<evidence type="ECO:0000256" key="1">
    <source>
        <dbReference type="ARBA" id="ARBA00022729"/>
    </source>
</evidence>
<keyword evidence="2" id="KW-0812">Transmembrane</keyword>
<dbReference type="InterPro" id="IPR002048">
    <property type="entry name" value="EF_hand_dom"/>
</dbReference>
<dbReference type="OrthoDB" id="5405110at2"/>
<dbReference type="PANTHER" id="PTHR35038">
    <property type="entry name" value="DISSIMILATORY SULFITE REDUCTASE SIRA"/>
    <property type="match status" value="1"/>
</dbReference>
<dbReference type="GO" id="GO:0016491">
    <property type="term" value="F:oxidoreductase activity"/>
    <property type="evidence" value="ECO:0007669"/>
    <property type="project" value="TreeGrafter"/>
</dbReference>
<dbReference type="Gene3D" id="1.10.1130.10">
    <property type="entry name" value="Flavocytochrome C3, Chain A"/>
    <property type="match status" value="1"/>
</dbReference>
<dbReference type="PROSITE" id="PS50222">
    <property type="entry name" value="EF_HAND_2"/>
    <property type="match status" value="1"/>
</dbReference>
<feature type="chain" id="PRO_5017265759" evidence="3">
    <location>
        <begin position="24"/>
        <end position="345"/>
    </location>
</feature>
<dbReference type="Proteomes" id="UP000243205">
    <property type="component" value="Unassembled WGS sequence"/>
</dbReference>
<evidence type="ECO:0000259" key="4">
    <source>
        <dbReference type="PROSITE" id="PS50222"/>
    </source>
</evidence>
<feature type="signal peptide" evidence="3">
    <location>
        <begin position="1"/>
        <end position="23"/>
    </location>
</feature>
<protein>
    <submittedName>
        <fullName evidence="5">Doubled CXXCH motif (Paired_CXXCH_1)</fullName>
    </submittedName>
</protein>
<sequence>MKNFLLCSAIGLVLALQPAGLWALTDQDCLDCHSLADEVGEMNHVDAAIYQGTAHAELGCSGCHSAGDGHPYDASEVSLTAQCSDCHDGLAATYAASSHADNASCGDCHNAHQALAPLSLSGEQMNQSCQDCHDHAEVEGSHARWLPQADIHIRAVPCVTCHSSSKKFVVSLYVTQRQGGRAYADYELISYTDLQQAVGSEDVTDLLDQDNDGQVSLTELNAFYQRTDNHGLRLWAMMTPESVDHDFTTMDDRWDCTYCHAAGPEAMQQSFIAFPQPDGTYGRVPVEAGATLDALFGTPDFYMVGSTRSTTLNIIGLLILLGGLAMPIGHGTLRFLTRKNRRKDH</sequence>
<dbReference type="InterPro" id="IPR018247">
    <property type="entry name" value="EF_Hand_1_Ca_BS"/>
</dbReference>
<dbReference type="PANTHER" id="PTHR35038:SF8">
    <property type="entry name" value="C-TYPE POLYHEME CYTOCHROME OMCC"/>
    <property type="match status" value="1"/>
</dbReference>
<evidence type="ECO:0000256" key="3">
    <source>
        <dbReference type="SAM" id="SignalP"/>
    </source>
</evidence>
<evidence type="ECO:0000256" key="2">
    <source>
        <dbReference type="SAM" id="Phobius"/>
    </source>
</evidence>
<dbReference type="Pfam" id="PF14522">
    <property type="entry name" value="Cytochrome_C7"/>
    <property type="match status" value="1"/>
</dbReference>
<evidence type="ECO:0000313" key="6">
    <source>
        <dbReference type="Proteomes" id="UP000243205"/>
    </source>
</evidence>
<keyword evidence="6" id="KW-1185">Reference proteome</keyword>
<evidence type="ECO:0000313" key="5">
    <source>
        <dbReference type="EMBL" id="SDD79377.1"/>
    </source>
</evidence>